<proteinExistence type="predicted"/>
<dbReference type="CDD" id="cd05466">
    <property type="entry name" value="PBP2_LTTR_substrate"/>
    <property type="match status" value="1"/>
</dbReference>
<feature type="domain" description="LysR substrate-binding" evidence="1">
    <location>
        <begin position="6"/>
        <end position="198"/>
    </location>
</feature>
<dbReference type="InterPro" id="IPR050950">
    <property type="entry name" value="HTH-type_LysR_regulators"/>
</dbReference>
<evidence type="ECO:0000259" key="1">
    <source>
        <dbReference type="Pfam" id="PF03466"/>
    </source>
</evidence>
<gene>
    <name evidence="2" type="ORF">FG383_15180</name>
</gene>
<dbReference type="PANTHER" id="PTHR30419">
    <property type="entry name" value="HTH-TYPE TRANSCRIPTIONAL REGULATOR YBHD"/>
    <property type="match status" value="1"/>
</dbReference>
<keyword evidence="3" id="KW-1185">Reference proteome</keyword>
<dbReference type="PANTHER" id="PTHR30419:SF28">
    <property type="entry name" value="HTH-TYPE TRANSCRIPTIONAL REGULATOR BSDA"/>
    <property type="match status" value="1"/>
</dbReference>
<dbReference type="Proteomes" id="UP000318937">
    <property type="component" value="Unassembled WGS sequence"/>
</dbReference>
<evidence type="ECO:0000313" key="3">
    <source>
        <dbReference type="Proteomes" id="UP000318937"/>
    </source>
</evidence>
<evidence type="ECO:0000313" key="2">
    <source>
        <dbReference type="EMBL" id="TQR10128.1"/>
    </source>
</evidence>
<comment type="caution">
    <text evidence="2">The sequence shown here is derived from an EMBL/GenBank/DDBJ whole genome shotgun (WGS) entry which is preliminary data.</text>
</comment>
<name>A0A544SY48_9BACI</name>
<dbReference type="GO" id="GO:0005829">
    <property type="term" value="C:cytosol"/>
    <property type="evidence" value="ECO:0007669"/>
    <property type="project" value="TreeGrafter"/>
</dbReference>
<dbReference type="AlphaFoldDB" id="A0A544SY48"/>
<dbReference type="EMBL" id="VDGG01000036">
    <property type="protein sequence ID" value="TQR10128.1"/>
    <property type="molecule type" value="Genomic_DNA"/>
</dbReference>
<organism evidence="2 3">
    <name type="scientific">Psychrobacillus soli</name>
    <dbReference type="NCBI Taxonomy" id="1543965"/>
    <lineage>
        <taxon>Bacteria</taxon>
        <taxon>Bacillati</taxon>
        <taxon>Bacillota</taxon>
        <taxon>Bacilli</taxon>
        <taxon>Bacillales</taxon>
        <taxon>Bacillaceae</taxon>
        <taxon>Psychrobacillus</taxon>
    </lineage>
</organism>
<reference evidence="2 3" key="1">
    <citation type="submission" date="2019-05" db="EMBL/GenBank/DDBJ databases">
        <title>Psychrobacillus vulpis sp. nov., a new species isolated from feces of a red fox that inhabits in The Tablas de Daimiel Natural Park, Albacete, Spain.</title>
        <authorList>
            <person name="Rodriguez M."/>
            <person name="Reina J.C."/>
            <person name="Bejar V."/>
            <person name="Llamas I."/>
        </authorList>
    </citation>
    <scope>NUCLEOTIDE SEQUENCE [LARGE SCALE GENOMIC DNA]</scope>
    <source>
        <strain evidence="2 3">NHI-2</strain>
    </source>
</reference>
<dbReference type="Gene3D" id="3.40.190.290">
    <property type="match status" value="1"/>
</dbReference>
<protein>
    <submittedName>
        <fullName evidence="2">LysR family transcriptional regulator substrate-binding protein</fullName>
    </submittedName>
</protein>
<sequence>MVTYRQLQVGTFPSVTTKWIPKILKKMNEEYPGIEVSILEENYEVIQQLVLEGQLDCGFVADNPFFFSLSFPPLKKDKLLCIISAEHPLAQLNKVTLKVLNQEPFILPGKGGDIELKKFFKVHNITPNIRYEIMDTNQSIVAMVESNLGISILPQLLLNKISKTVITRKPEIDFSRMIGLINLKNPSPATNLFIIFFTSTALK</sequence>
<dbReference type="GO" id="GO:0006355">
    <property type="term" value="P:regulation of DNA-templated transcription"/>
    <property type="evidence" value="ECO:0007669"/>
    <property type="project" value="TreeGrafter"/>
</dbReference>
<dbReference type="OrthoDB" id="63123at2"/>
<dbReference type="Pfam" id="PF03466">
    <property type="entry name" value="LysR_substrate"/>
    <property type="match status" value="1"/>
</dbReference>
<accession>A0A544SY48</accession>
<dbReference type="SUPFAM" id="SSF53850">
    <property type="entry name" value="Periplasmic binding protein-like II"/>
    <property type="match status" value="1"/>
</dbReference>
<dbReference type="InterPro" id="IPR005119">
    <property type="entry name" value="LysR_subst-bd"/>
</dbReference>